<gene>
    <name evidence="6" type="primary">pyrE</name>
    <name evidence="8" type="ORF">GLW05_05640</name>
</gene>
<proteinExistence type="inferred from homology"/>
<reference evidence="8 9" key="1">
    <citation type="submission" date="2019-11" db="EMBL/GenBank/DDBJ databases">
        <title>Genome sequences of 17 halophilic strains isolated from different environments.</title>
        <authorList>
            <person name="Furrow R.E."/>
        </authorList>
    </citation>
    <scope>NUCLEOTIDE SEQUENCE [LARGE SCALE GENOMIC DNA]</scope>
    <source>
        <strain evidence="8 9">22514_16_FS</strain>
    </source>
</reference>
<dbReference type="Proteomes" id="UP000468638">
    <property type="component" value="Unassembled WGS sequence"/>
</dbReference>
<comment type="caution">
    <text evidence="6">Lacks conserved residue(s) required for the propagation of feature annotation.</text>
</comment>
<dbReference type="CDD" id="cd06223">
    <property type="entry name" value="PRTases_typeI"/>
    <property type="match status" value="1"/>
</dbReference>
<comment type="cofactor">
    <cofactor evidence="6">
        <name>Mg(2+)</name>
        <dbReference type="ChEBI" id="CHEBI:18420"/>
    </cofactor>
</comment>
<accession>A0A6I4ZS71</accession>
<dbReference type="EMBL" id="WMEQ01000003">
    <property type="protein sequence ID" value="MYL33078.1"/>
    <property type="molecule type" value="Genomic_DNA"/>
</dbReference>
<comment type="similarity">
    <text evidence="6">Belongs to the purine/pyrimidine phosphoribosyltransferase family. PyrE subfamily.</text>
</comment>
<evidence type="ECO:0000256" key="1">
    <source>
        <dbReference type="ARBA" id="ARBA00004889"/>
    </source>
</evidence>
<dbReference type="InterPro" id="IPR029057">
    <property type="entry name" value="PRTase-like"/>
</dbReference>
<dbReference type="InterPro" id="IPR004467">
    <property type="entry name" value="Or_phspho_trans_dom"/>
</dbReference>
<dbReference type="SUPFAM" id="SSF53271">
    <property type="entry name" value="PRTase-like"/>
    <property type="match status" value="1"/>
</dbReference>
<protein>
    <recommendedName>
        <fullName evidence="2 6">Orotate phosphoribosyltransferase</fullName>
        <shortName evidence="6">OPRT</shortName>
        <shortName evidence="6">OPRTase</shortName>
        <ecNumber evidence="2 6">2.4.2.10</ecNumber>
    </recommendedName>
</protein>
<dbReference type="UniPathway" id="UPA00070">
    <property type="reaction ID" value="UER00119"/>
</dbReference>
<keyword evidence="6" id="KW-0460">Magnesium</keyword>
<comment type="subunit">
    <text evidence="6">Homodimer.</text>
</comment>
<dbReference type="PANTHER" id="PTHR19278:SF9">
    <property type="entry name" value="URIDINE 5'-MONOPHOSPHATE SYNTHASE"/>
    <property type="match status" value="1"/>
</dbReference>
<sequence>MDTKLHLAKELYELGSLQVSYDQPFTWTSGILSPVYCDNRLTMSDVHVREYIAEQFVTHIKTHYPDVDVIAGCATAGIPHAAWVAARLELPMVYVRDKPKGHGKENQIEGRVLKGQKAIVIEDLISTGKSSLNSVRALKQIGVEVESVIAIFSYGLATSKQAFQEENIPYDTLTNFDVLLDYMMQANKITEQQHTHLLTFKEDPAQFSLTYQQ</sequence>
<dbReference type="EC" id="2.4.2.10" evidence="2 6"/>
<dbReference type="NCBIfam" id="TIGR00336">
    <property type="entry name" value="pyrE"/>
    <property type="match status" value="1"/>
</dbReference>
<evidence type="ECO:0000313" key="8">
    <source>
        <dbReference type="EMBL" id="MYL33078.1"/>
    </source>
</evidence>
<dbReference type="PANTHER" id="PTHR19278">
    <property type="entry name" value="OROTATE PHOSPHORIBOSYLTRANSFERASE"/>
    <property type="match status" value="1"/>
</dbReference>
<dbReference type="AlphaFoldDB" id="A0A6I4ZS71"/>
<organism evidence="8 9">
    <name type="scientific">Pontibacillus yanchengensis</name>
    <dbReference type="NCBI Taxonomy" id="462910"/>
    <lineage>
        <taxon>Bacteria</taxon>
        <taxon>Bacillati</taxon>
        <taxon>Bacillota</taxon>
        <taxon>Bacilli</taxon>
        <taxon>Bacillales</taxon>
        <taxon>Bacillaceae</taxon>
        <taxon>Pontibacillus</taxon>
    </lineage>
</organism>
<dbReference type="GO" id="GO:0004588">
    <property type="term" value="F:orotate phosphoribosyltransferase activity"/>
    <property type="evidence" value="ECO:0007669"/>
    <property type="project" value="UniProtKB-UniRule"/>
</dbReference>
<evidence type="ECO:0000256" key="3">
    <source>
        <dbReference type="ARBA" id="ARBA00022676"/>
    </source>
</evidence>
<dbReference type="Gene3D" id="3.40.50.2020">
    <property type="match status" value="1"/>
</dbReference>
<comment type="pathway">
    <text evidence="1 6">Pyrimidine metabolism; UMP biosynthesis via de novo pathway; UMP from orotate: step 1/2.</text>
</comment>
<dbReference type="GO" id="GO:0019856">
    <property type="term" value="P:pyrimidine nucleobase biosynthetic process"/>
    <property type="evidence" value="ECO:0007669"/>
    <property type="project" value="TreeGrafter"/>
</dbReference>
<dbReference type="RefSeq" id="WP_160909354.1">
    <property type="nucleotide sequence ID" value="NZ_WMEQ01000003.1"/>
</dbReference>
<comment type="function">
    <text evidence="6">Catalyzes the transfer of a ribosyl phosphate group from 5-phosphoribose 1-diphosphate to orotate, leading to the formation of orotidine monophosphate (OMP).</text>
</comment>
<evidence type="ECO:0000256" key="2">
    <source>
        <dbReference type="ARBA" id="ARBA00011971"/>
    </source>
</evidence>
<evidence type="ECO:0000256" key="4">
    <source>
        <dbReference type="ARBA" id="ARBA00022679"/>
    </source>
</evidence>
<dbReference type="OrthoDB" id="9802134at2"/>
<feature type="binding site" evidence="6">
    <location>
        <position position="102"/>
    </location>
    <ligand>
        <name>5-phospho-alpha-D-ribose 1-diphosphate</name>
        <dbReference type="ChEBI" id="CHEBI:58017"/>
        <note>ligand shared between dimeric partners</note>
    </ligand>
</feature>
<evidence type="ECO:0000256" key="5">
    <source>
        <dbReference type="ARBA" id="ARBA00022975"/>
    </source>
</evidence>
<dbReference type="InterPro" id="IPR000836">
    <property type="entry name" value="PRTase_dom"/>
</dbReference>
<evidence type="ECO:0000259" key="7">
    <source>
        <dbReference type="Pfam" id="PF00156"/>
    </source>
</evidence>
<comment type="caution">
    <text evidence="8">The sequence shown here is derived from an EMBL/GenBank/DDBJ whole genome shotgun (WGS) entry which is preliminary data.</text>
</comment>
<keyword evidence="5 6" id="KW-0665">Pyrimidine biosynthesis</keyword>
<dbReference type="GO" id="GO:0044205">
    <property type="term" value="P:'de novo' UMP biosynthetic process"/>
    <property type="evidence" value="ECO:0007669"/>
    <property type="project" value="UniProtKB-UniRule"/>
</dbReference>
<dbReference type="GO" id="GO:0000287">
    <property type="term" value="F:magnesium ion binding"/>
    <property type="evidence" value="ECO:0007669"/>
    <property type="project" value="UniProtKB-UniRule"/>
</dbReference>
<evidence type="ECO:0000256" key="6">
    <source>
        <dbReference type="HAMAP-Rule" id="MF_01208"/>
    </source>
</evidence>
<feature type="binding site" evidence="6">
    <location>
        <position position="100"/>
    </location>
    <ligand>
        <name>5-phospho-alpha-D-ribose 1-diphosphate</name>
        <dbReference type="ChEBI" id="CHEBI:58017"/>
        <note>ligand shared between dimeric partners</note>
    </ligand>
</feature>
<feature type="domain" description="Phosphoribosyltransferase" evidence="7">
    <location>
        <begin position="67"/>
        <end position="151"/>
    </location>
</feature>
<dbReference type="HAMAP" id="MF_01208">
    <property type="entry name" value="PyrE"/>
    <property type="match status" value="1"/>
</dbReference>
<dbReference type="Pfam" id="PF00156">
    <property type="entry name" value="Pribosyltran"/>
    <property type="match status" value="1"/>
</dbReference>
<feature type="binding site" evidence="6">
    <location>
        <position position="126"/>
    </location>
    <ligand>
        <name>orotate</name>
        <dbReference type="ChEBI" id="CHEBI:30839"/>
    </ligand>
</feature>
<comment type="catalytic activity">
    <reaction evidence="6">
        <text>orotidine 5'-phosphate + diphosphate = orotate + 5-phospho-alpha-D-ribose 1-diphosphate</text>
        <dbReference type="Rhea" id="RHEA:10380"/>
        <dbReference type="ChEBI" id="CHEBI:30839"/>
        <dbReference type="ChEBI" id="CHEBI:33019"/>
        <dbReference type="ChEBI" id="CHEBI:57538"/>
        <dbReference type="ChEBI" id="CHEBI:58017"/>
        <dbReference type="EC" id="2.4.2.10"/>
    </reaction>
</comment>
<evidence type="ECO:0000313" key="9">
    <source>
        <dbReference type="Proteomes" id="UP000468638"/>
    </source>
</evidence>
<name>A0A6I4ZS71_9BACI</name>
<dbReference type="InterPro" id="IPR023031">
    <property type="entry name" value="OPRT"/>
</dbReference>
<feature type="binding site" evidence="6">
    <location>
        <position position="96"/>
    </location>
    <ligand>
        <name>5-phospho-alpha-D-ribose 1-diphosphate</name>
        <dbReference type="ChEBI" id="CHEBI:58017"/>
        <note>ligand shared between dimeric partners</note>
    </ligand>
</feature>
<keyword evidence="3 6" id="KW-0328">Glycosyltransferase</keyword>
<keyword evidence="4 6" id="KW-0808">Transferase</keyword>
<feature type="binding site" description="in other chain" evidence="6">
    <location>
        <begin position="122"/>
        <end position="130"/>
    </location>
    <ligand>
        <name>5-phospho-alpha-D-ribose 1-diphosphate</name>
        <dbReference type="ChEBI" id="CHEBI:58017"/>
        <note>ligand shared between dimeric partners</note>
    </ligand>
</feature>